<feature type="compositionally biased region" description="Low complexity" evidence="1">
    <location>
        <begin position="275"/>
        <end position="285"/>
    </location>
</feature>
<dbReference type="Proteomes" id="UP000631034">
    <property type="component" value="Unassembled WGS sequence"/>
</dbReference>
<dbReference type="GO" id="GO:0003677">
    <property type="term" value="F:DNA binding"/>
    <property type="evidence" value="ECO:0007669"/>
    <property type="project" value="InterPro"/>
</dbReference>
<organism evidence="3 4">
    <name type="scientific">Phaeovibrio sulfidiphilus</name>
    <dbReference type="NCBI Taxonomy" id="1220600"/>
    <lineage>
        <taxon>Bacteria</taxon>
        <taxon>Pseudomonadati</taxon>
        <taxon>Pseudomonadota</taxon>
        <taxon>Alphaproteobacteria</taxon>
        <taxon>Rhodospirillales</taxon>
        <taxon>Rhodospirillaceae</taxon>
        <taxon>Phaeovibrio</taxon>
    </lineage>
</organism>
<feature type="compositionally biased region" description="Low complexity" evidence="1">
    <location>
        <begin position="353"/>
        <end position="403"/>
    </location>
</feature>
<dbReference type="InterPro" id="IPR050400">
    <property type="entry name" value="Bact_Cytoskel_RodZ"/>
</dbReference>
<evidence type="ECO:0000313" key="4">
    <source>
        <dbReference type="Proteomes" id="UP000631034"/>
    </source>
</evidence>
<dbReference type="Pfam" id="PF13464">
    <property type="entry name" value="RodZ_C"/>
    <property type="match status" value="1"/>
</dbReference>
<dbReference type="Gene3D" id="1.10.260.40">
    <property type="entry name" value="lambda repressor-like DNA-binding domains"/>
    <property type="match status" value="1"/>
</dbReference>
<feature type="region of interest" description="Disordered" evidence="1">
    <location>
        <begin position="306"/>
        <end position="340"/>
    </location>
</feature>
<dbReference type="InterPro" id="IPR025194">
    <property type="entry name" value="RodZ-like_C"/>
</dbReference>
<dbReference type="RefSeq" id="WP_192534176.1">
    <property type="nucleotide sequence ID" value="NZ_JACZHT010000003.1"/>
</dbReference>
<feature type="region of interest" description="Disordered" evidence="1">
    <location>
        <begin position="353"/>
        <end position="498"/>
    </location>
</feature>
<evidence type="ECO:0000313" key="3">
    <source>
        <dbReference type="EMBL" id="MBE1237176.1"/>
    </source>
</evidence>
<dbReference type="InterPro" id="IPR010982">
    <property type="entry name" value="Lambda_DNA-bd_dom_sf"/>
</dbReference>
<dbReference type="EMBL" id="JACZHT010000003">
    <property type="protein sequence ID" value="MBE1237176.1"/>
    <property type="molecule type" value="Genomic_DNA"/>
</dbReference>
<feature type="domain" description="Cytoskeleton protein RodZ-like C-terminal" evidence="2">
    <location>
        <begin position="500"/>
        <end position="563"/>
    </location>
</feature>
<dbReference type="InterPro" id="IPR001387">
    <property type="entry name" value="Cro/C1-type_HTH"/>
</dbReference>
<feature type="region of interest" description="Disordered" evidence="1">
    <location>
        <begin position="194"/>
        <end position="285"/>
    </location>
</feature>
<feature type="compositionally biased region" description="Low complexity" evidence="1">
    <location>
        <begin position="413"/>
        <end position="481"/>
    </location>
</feature>
<feature type="compositionally biased region" description="Polar residues" evidence="1">
    <location>
        <begin position="316"/>
        <end position="331"/>
    </location>
</feature>
<dbReference type="CDD" id="cd00093">
    <property type="entry name" value="HTH_XRE"/>
    <property type="match status" value="1"/>
</dbReference>
<evidence type="ECO:0000259" key="2">
    <source>
        <dbReference type="Pfam" id="PF13464"/>
    </source>
</evidence>
<dbReference type="PANTHER" id="PTHR34475">
    <property type="match status" value="1"/>
</dbReference>
<dbReference type="Pfam" id="PF13413">
    <property type="entry name" value="HTH_25"/>
    <property type="match status" value="1"/>
</dbReference>
<dbReference type="AlphaFoldDB" id="A0A8J6YJ02"/>
<protein>
    <submittedName>
        <fullName evidence="3">DUF4115 domain-containing protein</fullName>
    </submittedName>
</protein>
<dbReference type="PANTHER" id="PTHR34475:SF1">
    <property type="entry name" value="CYTOSKELETON PROTEIN RODZ"/>
    <property type="match status" value="1"/>
</dbReference>
<evidence type="ECO:0000256" key="1">
    <source>
        <dbReference type="SAM" id="MobiDB-lite"/>
    </source>
</evidence>
<comment type="caution">
    <text evidence="3">The sequence shown here is derived from an EMBL/GenBank/DDBJ whole genome shotgun (WGS) entry which is preliminary data.</text>
</comment>
<keyword evidence="4" id="KW-1185">Reference proteome</keyword>
<proteinExistence type="predicted"/>
<accession>A0A8J6YJ02</accession>
<reference evidence="3" key="1">
    <citation type="submission" date="2020-10" db="EMBL/GenBank/DDBJ databases">
        <title>Genome sequence of the unusual species of purple photosynthetic bacteria, Phaeovibrio sulfidiphilus DSM 23193, type strain.</title>
        <authorList>
            <person name="Kyndt J.A."/>
            <person name="Meyer T.E."/>
        </authorList>
    </citation>
    <scope>NUCLEOTIDE SEQUENCE</scope>
    <source>
        <strain evidence="3">DSM 23193</strain>
    </source>
</reference>
<name>A0A8J6YJ02_9PROT</name>
<sequence length="581" mass="56473">MGSSPFEADRTRPGSHVGELLRSTRERLGEPLESVASALRIRPGYLEDIEAGRFESLPNGAYAVGFIRAYADHLGLHSEEVVRRFRNENQKVAPSTSRSLPAPPSDGPMPRGVLILSALVLAACAYGGWYWMSMSERTVSERVPDLPERLKPLVDDTDGAAGGAGAPGVLGAGAPGDAVSPVAEALAFDAADGTHGAGQDAALEGGASGTSEPAQDGVGWSSEAGTADDVTAADETGGGGLPSDGTPADALPSGARDVSPEADGDGAPAVGPDTSAGSGSDAGSVRAGAATIGAANIGAANGGAGSIGGGSRSATQPNATSAPVSGPSATDGSPAQAAGALAGAISGAPVVRAEGSTGSRAGSGASSDRPAAAPVSSSAPSSSSLSSSAAAPAAAVEPPSARAGSDPVRSRAEAPSAPVAAPASAASPGAGALAASSASAPSASAPAADARPAAPDPSPAATAGAPETAAPLAGAPETAAPQGGVDATASAAPPAEPRIVLRASRDSWIELRRDSVLLTRKFMRTGDVYIVPEGDSLTLSASNSGGLEVYVDGLRVPALGPPGVAREAIPMIPDRLRRLQP</sequence>
<gene>
    <name evidence="3" type="ORF">IHV25_05880</name>
</gene>